<dbReference type="Gene3D" id="2.40.50.100">
    <property type="match status" value="1"/>
</dbReference>
<feature type="domain" description="Multidrug resistance protein MdtA-like barrel-sandwich hybrid" evidence="4">
    <location>
        <begin position="63"/>
        <end position="206"/>
    </location>
</feature>
<dbReference type="InterPro" id="IPR058627">
    <property type="entry name" value="MdtA-like_C"/>
</dbReference>
<dbReference type="PANTHER" id="PTHR30158">
    <property type="entry name" value="ACRA/E-RELATED COMPONENT OF DRUG EFFLUX TRANSPORTER"/>
    <property type="match status" value="1"/>
</dbReference>
<dbReference type="AlphaFoldDB" id="A0A1M7YBM1"/>
<reference evidence="7 8" key="1">
    <citation type="submission" date="2016-12" db="EMBL/GenBank/DDBJ databases">
        <authorList>
            <person name="Song W.-J."/>
            <person name="Kurnit D.M."/>
        </authorList>
    </citation>
    <scope>NUCLEOTIDE SEQUENCE [LARGE SCALE GENOMIC DNA]</scope>
    <source>
        <strain evidence="7 8">DSM 18488</strain>
    </source>
</reference>
<dbReference type="Gene3D" id="2.40.420.20">
    <property type="match status" value="1"/>
</dbReference>
<dbReference type="Pfam" id="PF25944">
    <property type="entry name" value="Beta-barrel_RND"/>
    <property type="match status" value="1"/>
</dbReference>
<comment type="similarity">
    <text evidence="2">Belongs to the membrane fusion protein (MFP) (TC 8.A.1) family.</text>
</comment>
<dbReference type="GO" id="GO:0022857">
    <property type="term" value="F:transmembrane transporter activity"/>
    <property type="evidence" value="ECO:0007669"/>
    <property type="project" value="InterPro"/>
</dbReference>
<dbReference type="PANTHER" id="PTHR30158:SF3">
    <property type="entry name" value="MULTIDRUG EFFLUX PUMP SUBUNIT ACRA-RELATED"/>
    <property type="match status" value="1"/>
</dbReference>
<organism evidence="7 8">
    <name type="scientific">Desulfopila aestuarii DSM 18488</name>
    <dbReference type="NCBI Taxonomy" id="1121416"/>
    <lineage>
        <taxon>Bacteria</taxon>
        <taxon>Pseudomonadati</taxon>
        <taxon>Thermodesulfobacteriota</taxon>
        <taxon>Desulfobulbia</taxon>
        <taxon>Desulfobulbales</taxon>
        <taxon>Desulfocapsaceae</taxon>
        <taxon>Desulfopila</taxon>
    </lineage>
</organism>
<dbReference type="InterPro" id="IPR058625">
    <property type="entry name" value="MdtA-like_BSH"/>
</dbReference>
<dbReference type="FunFam" id="2.40.420.20:FF:000001">
    <property type="entry name" value="Efflux RND transporter periplasmic adaptor subunit"/>
    <property type="match status" value="1"/>
</dbReference>
<protein>
    <submittedName>
        <fullName evidence="7">Membrane fusion protein, multidrug efflux system</fullName>
    </submittedName>
</protein>
<dbReference type="GO" id="GO:0005886">
    <property type="term" value="C:plasma membrane"/>
    <property type="evidence" value="ECO:0007669"/>
    <property type="project" value="TreeGrafter"/>
</dbReference>
<comment type="subcellular location">
    <subcellularLocation>
        <location evidence="1">Cell envelope</location>
    </subcellularLocation>
</comment>
<dbReference type="Gene3D" id="1.10.287.470">
    <property type="entry name" value="Helix hairpin bin"/>
    <property type="match status" value="1"/>
</dbReference>
<dbReference type="Proteomes" id="UP000184603">
    <property type="component" value="Unassembled WGS sequence"/>
</dbReference>
<evidence type="ECO:0000313" key="8">
    <source>
        <dbReference type="Proteomes" id="UP000184603"/>
    </source>
</evidence>
<evidence type="ECO:0000313" key="7">
    <source>
        <dbReference type="EMBL" id="SHO49918.1"/>
    </source>
</evidence>
<sequence length="400" mass="42908">MKLQKKKHVFMAALLAGLLLGGCQQEKEKAMMVQGPVEVDVVTVQPQSVELQVELPGRTAPFRVAEVRPQVNGIIQKRLFVEGSEVTAGQLLYQIDPAVYQARVDSAVASLARARAVEQSARLKAERYRVLVKTKSVSELDQIEIEASWKQAIADVAAAEAALNSARIDLEYTRVTAPISGRIGKSMISEGALVTAQQSTALATIQQLDPLYVDVTQSSMELLKLKKDLSAGVIAGGDMAKQQVRILLEDGSEYGETGSLEFSDVTVDQTTGGVTLRAIIANPHRDLLPGMFVRARIVSGLKEDAILVPAASISRNSKGQAVLLLVNSESKVENRIIESGRNIGEKVMVNDGLKGGEMVITAGLQKVRQGSAVHAVEHHTPLVGKVTGKTQQAASVVHVE</sequence>
<dbReference type="OrthoDB" id="9772050at2"/>
<dbReference type="InterPro" id="IPR058624">
    <property type="entry name" value="MdtA-like_HH"/>
</dbReference>
<dbReference type="SUPFAM" id="SSF111369">
    <property type="entry name" value="HlyD-like secretion proteins"/>
    <property type="match status" value="1"/>
</dbReference>
<proteinExistence type="inferred from homology"/>
<evidence type="ECO:0000256" key="1">
    <source>
        <dbReference type="ARBA" id="ARBA00004196"/>
    </source>
</evidence>
<name>A0A1M7YBM1_9BACT</name>
<evidence type="ECO:0000259" key="4">
    <source>
        <dbReference type="Pfam" id="PF25917"/>
    </source>
</evidence>
<dbReference type="GO" id="GO:0030313">
    <property type="term" value="C:cell envelope"/>
    <property type="evidence" value="ECO:0007669"/>
    <property type="project" value="UniProtKB-SubCell"/>
</dbReference>
<dbReference type="GO" id="GO:0046677">
    <property type="term" value="P:response to antibiotic"/>
    <property type="evidence" value="ECO:0007669"/>
    <property type="project" value="TreeGrafter"/>
</dbReference>
<evidence type="ECO:0000259" key="5">
    <source>
        <dbReference type="Pfam" id="PF25944"/>
    </source>
</evidence>
<gene>
    <name evidence="7" type="ORF">SAMN02745220_03157</name>
</gene>
<evidence type="ECO:0000259" key="3">
    <source>
        <dbReference type="Pfam" id="PF25876"/>
    </source>
</evidence>
<dbReference type="Pfam" id="PF25876">
    <property type="entry name" value="HH_MFP_RND"/>
    <property type="match status" value="1"/>
</dbReference>
<accession>A0A1M7YBM1</accession>
<dbReference type="Pfam" id="PF25917">
    <property type="entry name" value="BSH_RND"/>
    <property type="match status" value="1"/>
</dbReference>
<dbReference type="Pfam" id="PF25967">
    <property type="entry name" value="RND-MFP_C"/>
    <property type="match status" value="1"/>
</dbReference>
<feature type="domain" description="Multidrug resistance protein MdtA-like alpha-helical hairpin" evidence="3">
    <location>
        <begin position="105"/>
        <end position="173"/>
    </location>
</feature>
<keyword evidence="8" id="KW-1185">Reference proteome</keyword>
<dbReference type="InterPro" id="IPR058626">
    <property type="entry name" value="MdtA-like_b-barrel"/>
</dbReference>
<dbReference type="PROSITE" id="PS51257">
    <property type="entry name" value="PROKAR_LIPOPROTEIN"/>
    <property type="match status" value="1"/>
</dbReference>
<evidence type="ECO:0000259" key="6">
    <source>
        <dbReference type="Pfam" id="PF25967"/>
    </source>
</evidence>
<feature type="domain" description="Multidrug resistance protein MdtA-like C-terminal permuted SH3" evidence="6">
    <location>
        <begin position="304"/>
        <end position="366"/>
    </location>
</feature>
<dbReference type="RefSeq" id="WP_073614634.1">
    <property type="nucleotide sequence ID" value="NZ_FRFE01000016.1"/>
</dbReference>
<feature type="domain" description="Multidrug resistance protein MdtA-like beta-barrel" evidence="5">
    <location>
        <begin position="210"/>
        <end position="298"/>
    </location>
</feature>
<evidence type="ECO:0000256" key="2">
    <source>
        <dbReference type="ARBA" id="ARBA00009477"/>
    </source>
</evidence>
<dbReference type="EMBL" id="FRFE01000016">
    <property type="protein sequence ID" value="SHO49918.1"/>
    <property type="molecule type" value="Genomic_DNA"/>
</dbReference>
<dbReference type="Gene3D" id="2.40.30.170">
    <property type="match status" value="1"/>
</dbReference>
<dbReference type="InterPro" id="IPR006143">
    <property type="entry name" value="RND_pump_MFP"/>
</dbReference>
<dbReference type="NCBIfam" id="TIGR01730">
    <property type="entry name" value="RND_mfp"/>
    <property type="match status" value="1"/>
</dbReference>
<dbReference type="STRING" id="1121416.SAMN02745220_03157"/>